<evidence type="ECO:0000256" key="1">
    <source>
        <dbReference type="ARBA" id="ARBA00004141"/>
    </source>
</evidence>
<dbReference type="PROSITE" id="PS50262">
    <property type="entry name" value="G_PROTEIN_RECEP_F1_2"/>
    <property type="match status" value="1"/>
</dbReference>
<dbReference type="EMBL" id="KT261465">
    <property type="protein sequence ID" value="ALF99912.1"/>
    <property type="molecule type" value="mRNA"/>
</dbReference>
<keyword evidence="4 8" id="KW-0297">G-protein coupled receptor</keyword>
<accession>H3B953</accession>
<dbReference type="GeneTree" id="ENSGT01150000286926"/>
<feature type="transmembrane region" description="Helical" evidence="9">
    <location>
        <begin position="200"/>
        <end position="221"/>
    </location>
</feature>
<dbReference type="Gene3D" id="1.20.1070.10">
    <property type="entry name" value="Rhodopsin 7-helix transmembrane proteins"/>
    <property type="match status" value="1"/>
</dbReference>
<feature type="transmembrane region" description="Helical" evidence="9">
    <location>
        <begin position="68"/>
        <end position="90"/>
    </location>
</feature>
<evidence type="ECO:0000259" key="10">
    <source>
        <dbReference type="PROSITE" id="PS50262"/>
    </source>
</evidence>
<proteinExistence type="evidence at transcript level"/>
<dbReference type="PANTHER" id="PTHR45695:SF20">
    <property type="entry name" value="PYROGLUTAMYLATED RFAMIDE PEPTIDE RECEPTOR"/>
    <property type="match status" value="1"/>
</dbReference>
<evidence type="ECO:0000256" key="6">
    <source>
        <dbReference type="ARBA" id="ARBA00023170"/>
    </source>
</evidence>
<evidence type="ECO:0000313" key="13">
    <source>
        <dbReference type="Proteomes" id="UP000008672"/>
    </source>
</evidence>
<dbReference type="PANTHER" id="PTHR45695">
    <property type="entry name" value="LEUCOKININ RECEPTOR-RELATED"/>
    <property type="match status" value="1"/>
</dbReference>
<evidence type="ECO:0000256" key="2">
    <source>
        <dbReference type="ARBA" id="ARBA00022692"/>
    </source>
</evidence>
<dbReference type="Pfam" id="PF00001">
    <property type="entry name" value="7tm_1"/>
    <property type="match status" value="1"/>
</dbReference>
<dbReference type="InterPro" id="IPR000276">
    <property type="entry name" value="GPCR_Rhodpsn"/>
</dbReference>
<dbReference type="EMBL" id="AFYH01063665">
    <property type="status" value="NOT_ANNOTATED_CDS"/>
    <property type="molecule type" value="Genomic_DNA"/>
</dbReference>
<evidence type="ECO:0000313" key="11">
    <source>
        <dbReference type="EMBL" id="ALF99912.1"/>
    </source>
</evidence>
<evidence type="ECO:0000313" key="12">
    <source>
        <dbReference type="Ensembl" id="ENSLACP00000018424.1"/>
    </source>
</evidence>
<reference evidence="11" key="2">
    <citation type="journal article" date="2015" name="Mol. Biol. Evol.">
        <title>Prevertebrate Local Gene Duplication Facilitated Expansion of the Neuropeptide GPCR Superfamily.</title>
        <authorList>
            <person name="Yun S."/>
            <person name="Furlong M."/>
            <person name="Sim M."/>
            <person name="Cho M."/>
            <person name="Park S."/>
            <person name="Cho E.B."/>
            <person name="Reyes-Alcaraz A."/>
            <person name="Hwang J.I."/>
            <person name="Kim J."/>
            <person name="Seong J.Y."/>
        </authorList>
    </citation>
    <scope>NUCLEOTIDE SEQUENCE</scope>
</reference>
<dbReference type="Ensembl" id="ENSLACT00000018557.1">
    <property type="protein sequence ID" value="ENSLACP00000018424.1"/>
    <property type="gene ID" value="ENSLACG00000016226.1"/>
</dbReference>
<dbReference type="Proteomes" id="UP000008672">
    <property type="component" value="Unassembled WGS sequence"/>
</dbReference>
<evidence type="ECO:0000256" key="8">
    <source>
        <dbReference type="RuleBase" id="RU000688"/>
    </source>
</evidence>
<sequence length="252" mass="29051">FLKISNLTRKEFIETYNLPPLVYVPQIPTSLKIPFVVLYVLIFLLALFGNSTVIFINFRRKPTRTVSSYFISSLAVSDLLISIFCIPITLLYPKETDLITGEFLCKMVPFIQITAVSTGIFTMMCIAIERFQGILYPLQLQNSYTVGKAIKMLVAVWLSAMAIASPMWYAQKVEVIHDFLYNTYYTCCREDWPLPQYRQAYTTIILLLVFLIPLVTMAFLYGKVVHELWVKQRVHDAMFQALPGSEIKKITR</sequence>
<keyword evidence="5 9" id="KW-0472">Membrane</keyword>
<dbReference type="eggNOG" id="KOG3656">
    <property type="taxonomic scope" value="Eukaryota"/>
</dbReference>
<keyword evidence="13" id="KW-1185">Reference proteome</keyword>
<name>H3B953_LATCH</name>
<comment type="subcellular location">
    <subcellularLocation>
        <location evidence="1">Membrane</location>
        <topology evidence="1">Multi-pass membrane protein</topology>
    </subcellularLocation>
</comment>
<feature type="transmembrane region" description="Helical" evidence="9">
    <location>
        <begin position="110"/>
        <end position="128"/>
    </location>
</feature>
<dbReference type="GO" id="GO:0004930">
    <property type="term" value="F:G protein-coupled receptor activity"/>
    <property type="evidence" value="ECO:0007669"/>
    <property type="project" value="UniProtKB-KW"/>
</dbReference>
<dbReference type="SUPFAM" id="SSF81321">
    <property type="entry name" value="Family A G protein-coupled receptor-like"/>
    <property type="match status" value="1"/>
</dbReference>
<dbReference type="GO" id="GO:0005886">
    <property type="term" value="C:plasma membrane"/>
    <property type="evidence" value="ECO:0007669"/>
    <property type="project" value="TreeGrafter"/>
</dbReference>
<evidence type="ECO:0000256" key="3">
    <source>
        <dbReference type="ARBA" id="ARBA00022989"/>
    </source>
</evidence>
<protein>
    <submittedName>
        <fullName evidence="11 12">Pyroglutamylated RFamide peptide receptor 4</fullName>
    </submittedName>
</protein>
<dbReference type="PROSITE" id="PS00237">
    <property type="entry name" value="G_PROTEIN_RECEP_F1_1"/>
    <property type="match status" value="1"/>
</dbReference>
<evidence type="ECO:0000256" key="7">
    <source>
        <dbReference type="ARBA" id="ARBA00023224"/>
    </source>
</evidence>
<comment type="similarity">
    <text evidence="8">Belongs to the G-protein coupled receptor 1 family.</text>
</comment>
<organism evidence="12 13">
    <name type="scientific">Latimeria chalumnae</name>
    <name type="common">Coelacanth</name>
    <dbReference type="NCBI Taxonomy" id="7897"/>
    <lineage>
        <taxon>Eukaryota</taxon>
        <taxon>Metazoa</taxon>
        <taxon>Chordata</taxon>
        <taxon>Craniata</taxon>
        <taxon>Vertebrata</taxon>
        <taxon>Euteleostomi</taxon>
        <taxon>Coelacanthiformes</taxon>
        <taxon>Coelacanthidae</taxon>
        <taxon>Latimeria</taxon>
    </lineage>
</organism>
<reference evidence="12" key="3">
    <citation type="submission" date="2025-05" db="UniProtKB">
        <authorList>
            <consortium name="Ensembl"/>
        </authorList>
    </citation>
    <scope>IDENTIFICATION</scope>
</reference>
<dbReference type="AlphaFoldDB" id="H3B953"/>
<dbReference type="OMA" id="IENDTIC"/>
<feature type="domain" description="G-protein coupled receptors family 1 profile" evidence="10">
    <location>
        <begin position="49"/>
        <end position="252"/>
    </location>
</feature>
<evidence type="ECO:0000256" key="9">
    <source>
        <dbReference type="SAM" id="Phobius"/>
    </source>
</evidence>
<feature type="transmembrane region" description="Helical" evidence="9">
    <location>
        <begin position="33"/>
        <end position="56"/>
    </location>
</feature>
<feature type="transmembrane region" description="Helical" evidence="9">
    <location>
        <begin position="149"/>
        <end position="169"/>
    </location>
</feature>
<keyword evidence="7 8" id="KW-0807">Transducer</keyword>
<dbReference type="PRINTS" id="PR00237">
    <property type="entry name" value="GPCRRHODOPSN"/>
</dbReference>
<keyword evidence="2 8" id="KW-0812">Transmembrane</keyword>
<dbReference type="InterPro" id="IPR017452">
    <property type="entry name" value="GPCR_Rhodpsn_7TM"/>
</dbReference>
<keyword evidence="3 9" id="KW-1133">Transmembrane helix</keyword>
<dbReference type="HOGENOM" id="CLU_009579_6_0_1"/>
<keyword evidence="6 8" id="KW-0675">Receptor</keyword>
<reference evidence="13" key="1">
    <citation type="submission" date="2011-08" db="EMBL/GenBank/DDBJ databases">
        <title>The draft genome of Latimeria chalumnae.</title>
        <authorList>
            <person name="Di Palma F."/>
            <person name="Alfoldi J."/>
            <person name="Johnson J."/>
            <person name="Berlin A."/>
            <person name="Gnerre S."/>
            <person name="Jaffe D."/>
            <person name="MacCallum I."/>
            <person name="Young S."/>
            <person name="Walker B.J."/>
            <person name="Lander E."/>
            <person name="Lindblad-Toh K."/>
        </authorList>
    </citation>
    <scope>NUCLEOTIDE SEQUENCE [LARGE SCALE GENOMIC DNA]</scope>
    <source>
        <strain evidence="13">Wild caught</strain>
    </source>
</reference>
<evidence type="ECO:0000256" key="4">
    <source>
        <dbReference type="ARBA" id="ARBA00023040"/>
    </source>
</evidence>
<evidence type="ECO:0000256" key="5">
    <source>
        <dbReference type="ARBA" id="ARBA00023136"/>
    </source>
</evidence>
<dbReference type="EMBL" id="AFYH01063666">
    <property type="status" value="NOT_ANNOTATED_CDS"/>
    <property type="molecule type" value="Genomic_DNA"/>
</dbReference>
<gene>
    <name evidence="11" type="primary">QRFPR4</name>
</gene>
<dbReference type="EMBL" id="AFYH01063667">
    <property type="status" value="NOT_ANNOTATED_CDS"/>
    <property type="molecule type" value="Genomic_DNA"/>
</dbReference>